<dbReference type="AlphaFoldDB" id="A0A381TRR6"/>
<dbReference type="EMBL" id="UINC01004773">
    <property type="protein sequence ID" value="SVA16753.1"/>
    <property type="molecule type" value="Genomic_DNA"/>
</dbReference>
<accession>A0A381TRR6</accession>
<evidence type="ECO:0000313" key="1">
    <source>
        <dbReference type="EMBL" id="SVA16753.1"/>
    </source>
</evidence>
<reference evidence="1" key="1">
    <citation type="submission" date="2018-05" db="EMBL/GenBank/DDBJ databases">
        <authorList>
            <person name="Lanie J.A."/>
            <person name="Ng W.-L."/>
            <person name="Kazmierczak K.M."/>
            <person name="Andrzejewski T.M."/>
            <person name="Davidsen T.M."/>
            <person name="Wayne K.J."/>
            <person name="Tettelin H."/>
            <person name="Glass J.I."/>
            <person name="Rusch D."/>
            <person name="Podicherti R."/>
            <person name="Tsui H.-C.T."/>
            <person name="Winkler M.E."/>
        </authorList>
    </citation>
    <scope>NUCLEOTIDE SEQUENCE</scope>
</reference>
<proteinExistence type="predicted"/>
<protein>
    <submittedName>
        <fullName evidence="1">Uncharacterized protein</fullName>
    </submittedName>
</protein>
<name>A0A381TRR6_9ZZZZ</name>
<gene>
    <name evidence="1" type="ORF">METZ01_LOCUS69607</name>
</gene>
<organism evidence="1">
    <name type="scientific">marine metagenome</name>
    <dbReference type="NCBI Taxonomy" id="408172"/>
    <lineage>
        <taxon>unclassified sequences</taxon>
        <taxon>metagenomes</taxon>
        <taxon>ecological metagenomes</taxon>
    </lineage>
</organism>
<sequence length="53" mass="5568">MRFPSAFASLASSGDRALSHHGAATWEAPYGVPPVRVSFKPGSVYGIPAHTMP</sequence>